<accession>A0ACB8D5N5</accession>
<reference evidence="1" key="1">
    <citation type="submission" date="2020-05" db="EMBL/GenBank/DDBJ databases">
        <title>Large-scale comparative analyses of tick genomes elucidate their genetic diversity and vector capacities.</title>
        <authorList>
            <person name="Jia N."/>
            <person name="Wang J."/>
            <person name="Shi W."/>
            <person name="Du L."/>
            <person name="Sun Y."/>
            <person name="Zhan W."/>
            <person name="Jiang J."/>
            <person name="Wang Q."/>
            <person name="Zhang B."/>
            <person name="Ji P."/>
            <person name="Sakyi L.B."/>
            <person name="Cui X."/>
            <person name="Yuan T."/>
            <person name="Jiang B."/>
            <person name="Yang W."/>
            <person name="Lam T.T.-Y."/>
            <person name="Chang Q."/>
            <person name="Ding S."/>
            <person name="Wang X."/>
            <person name="Zhu J."/>
            <person name="Ruan X."/>
            <person name="Zhao L."/>
            <person name="Wei J."/>
            <person name="Que T."/>
            <person name="Du C."/>
            <person name="Cheng J."/>
            <person name="Dai P."/>
            <person name="Han X."/>
            <person name="Huang E."/>
            <person name="Gao Y."/>
            <person name="Liu J."/>
            <person name="Shao H."/>
            <person name="Ye R."/>
            <person name="Li L."/>
            <person name="Wei W."/>
            <person name="Wang X."/>
            <person name="Wang C."/>
            <person name="Yang T."/>
            <person name="Huo Q."/>
            <person name="Li W."/>
            <person name="Guo W."/>
            <person name="Chen H."/>
            <person name="Zhou L."/>
            <person name="Ni X."/>
            <person name="Tian J."/>
            <person name="Zhou Y."/>
            <person name="Sheng Y."/>
            <person name="Liu T."/>
            <person name="Pan Y."/>
            <person name="Xia L."/>
            <person name="Li J."/>
            <person name="Zhao F."/>
            <person name="Cao W."/>
        </authorList>
    </citation>
    <scope>NUCLEOTIDE SEQUENCE</scope>
    <source>
        <strain evidence="1">Dsil-2018</strain>
    </source>
</reference>
<dbReference type="EMBL" id="CM023472">
    <property type="protein sequence ID" value="KAH7959835.1"/>
    <property type="molecule type" value="Genomic_DNA"/>
</dbReference>
<gene>
    <name evidence="1" type="ORF">HPB49_014099</name>
</gene>
<organism evidence="1 2">
    <name type="scientific">Dermacentor silvarum</name>
    <name type="common">Tick</name>
    <dbReference type="NCBI Taxonomy" id="543639"/>
    <lineage>
        <taxon>Eukaryota</taxon>
        <taxon>Metazoa</taxon>
        <taxon>Ecdysozoa</taxon>
        <taxon>Arthropoda</taxon>
        <taxon>Chelicerata</taxon>
        <taxon>Arachnida</taxon>
        <taxon>Acari</taxon>
        <taxon>Parasitiformes</taxon>
        <taxon>Ixodida</taxon>
        <taxon>Ixodoidea</taxon>
        <taxon>Ixodidae</taxon>
        <taxon>Rhipicephalinae</taxon>
        <taxon>Dermacentor</taxon>
    </lineage>
</organism>
<protein>
    <submittedName>
        <fullName evidence="1">Uncharacterized protein</fullName>
    </submittedName>
</protein>
<sequence>MSDEAEEVKKRCEIALAVATIASMDVELEAARAKVRTIKRHLVINSLMMNAAVLSGRRATRQVWAYPRCARWFEETLPNLGGQNFRQSFRVSKTTFKYLVDVCRPVMQRQTTNMRETVSLEKRVAVALYKLCSSAEDRTVANLFDLGRSTVNTIYREFCQTVVDALEKQWVKMIAANEMADHVREFCAVTGFPQAVGALDGCHFPVSPPKENAIDYYNYKGWYSVILLALVDHKYRFRYTNVGSPGRYHDAHVFHNSILARAIQEPAFQSPTICVGTSLVPTLILCDQAFPLTPNLMKPFPGSNHTPEESNFNYELSKTRRIVENAFGRLKARFRFVMKRMECDISNCDEDNQYVSLDCSFGVLSLRVRLDILRESSDASSTAFRSRSLSWLGDLGRCGPSIKTSGSHWIAAILSSTMKADSA</sequence>
<dbReference type="Proteomes" id="UP000821865">
    <property type="component" value="Chromosome 3"/>
</dbReference>
<keyword evidence="2" id="KW-1185">Reference proteome</keyword>
<name>A0ACB8D5N5_DERSI</name>
<evidence type="ECO:0000313" key="1">
    <source>
        <dbReference type="EMBL" id="KAH7959835.1"/>
    </source>
</evidence>
<evidence type="ECO:0000313" key="2">
    <source>
        <dbReference type="Proteomes" id="UP000821865"/>
    </source>
</evidence>
<proteinExistence type="predicted"/>
<comment type="caution">
    <text evidence="1">The sequence shown here is derived from an EMBL/GenBank/DDBJ whole genome shotgun (WGS) entry which is preliminary data.</text>
</comment>